<dbReference type="InterPro" id="IPR021858">
    <property type="entry name" value="Fun_TF"/>
</dbReference>
<evidence type="ECO:0000256" key="6">
    <source>
        <dbReference type="ARBA" id="ARBA00023242"/>
    </source>
</evidence>
<evidence type="ECO:0000256" key="1">
    <source>
        <dbReference type="ARBA" id="ARBA00022723"/>
    </source>
</evidence>
<dbReference type="EMBL" id="JBFXLR010000042">
    <property type="protein sequence ID" value="KAL2844202.1"/>
    <property type="molecule type" value="Genomic_DNA"/>
</dbReference>
<dbReference type="InterPro" id="IPR036864">
    <property type="entry name" value="Zn2-C6_fun-type_DNA-bd_sf"/>
</dbReference>
<dbReference type="GeneID" id="98151810"/>
<name>A0ABR4JWM3_9EURO</name>
<dbReference type="Gene3D" id="4.10.240.10">
    <property type="entry name" value="Zn(2)-C6 fungal-type DNA-binding domain"/>
    <property type="match status" value="1"/>
</dbReference>
<gene>
    <name evidence="8" type="ORF">BJX68DRAFT_149575</name>
</gene>
<dbReference type="CDD" id="cd00067">
    <property type="entry name" value="GAL4"/>
    <property type="match status" value="1"/>
</dbReference>
<proteinExistence type="predicted"/>
<protein>
    <recommendedName>
        <fullName evidence="7">Zn(2)-C6 fungal-type domain-containing protein</fullName>
    </recommendedName>
</protein>
<keyword evidence="1" id="KW-0479">Metal-binding</keyword>
<keyword evidence="6" id="KW-0539">Nucleus</keyword>
<dbReference type="Pfam" id="PF00172">
    <property type="entry name" value="Zn_clus"/>
    <property type="match status" value="1"/>
</dbReference>
<dbReference type="SUPFAM" id="SSF57701">
    <property type="entry name" value="Zn2/Cys6 DNA-binding domain"/>
    <property type="match status" value="1"/>
</dbReference>
<keyword evidence="4" id="KW-0238">DNA-binding</keyword>
<dbReference type="SMART" id="SM00066">
    <property type="entry name" value="GAL4"/>
    <property type="match status" value="1"/>
</dbReference>
<dbReference type="PROSITE" id="PS50048">
    <property type="entry name" value="ZN2_CY6_FUNGAL_2"/>
    <property type="match status" value="1"/>
</dbReference>
<dbReference type="InterPro" id="IPR052360">
    <property type="entry name" value="Transcr_Regulatory_Proteins"/>
</dbReference>
<keyword evidence="5" id="KW-0804">Transcription</keyword>
<evidence type="ECO:0000256" key="2">
    <source>
        <dbReference type="ARBA" id="ARBA00022833"/>
    </source>
</evidence>
<dbReference type="PANTHER" id="PTHR36206">
    <property type="entry name" value="ASPERCRYPTIN BIOSYNTHESIS CLUSTER-SPECIFIC TRANSCRIPTION REGULATOR ATNN-RELATED"/>
    <property type="match status" value="1"/>
</dbReference>
<feature type="domain" description="Zn(2)-C6 fungal-type" evidence="7">
    <location>
        <begin position="19"/>
        <end position="47"/>
    </location>
</feature>
<evidence type="ECO:0000256" key="4">
    <source>
        <dbReference type="ARBA" id="ARBA00023125"/>
    </source>
</evidence>
<dbReference type="Pfam" id="PF11951">
    <property type="entry name" value="Fungal_trans_2"/>
    <property type="match status" value="1"/>
</dbReference>
<keyword evidence="2" id="KW-0862">Zinc</keyword>
<evidence type="ECO:0000313" key="9">
    <source>
        <dbReference type="Proteomes" id="UP001610444"/>
    </source>
</evidence>
<dbReference type="PROSITE" id="PS00463">
    <property type="entry name" value="ZN2_CY6_FUNGAL_1"/>
    <property type="match status" value="1"/>
</dbReference>
<sequence>MVMQPPKRHRKFAKRSSTGCRTCRARHIKCDEAPGACNKCTSTGRKCDGYDLARLPVARLALALYPDIAPRLAWLTTTDEKRCFSYFMHSSIPSLSMFFDQPLWEKVAMQMSHVDRAVYHAANMLGALHEDSEQNQMRLSGEDLSHPRHRFALDQASRAYEILHRRQASNDPQLREVMLLCCLLFVLSDLLMGRYDNALQHLRGGLRILQETQQQRQQRCIPELDDGLIYMFQRLDTEFSHFGPGEPFLFSGGGLEEDWPETDELHTLDDVRMSVRCALNVGIPFLAKAWLLTGTDIAADYVELHRKQERILSVYYKLQAQIQTLCDKPHSRFSYKEQRGLGLSKLQCLGQILAIKTCLIDGPLPSSWTPEFAALLSALRGFLAEFSERPTITMDYGIIPCLYVVTRCPNYLIRLQAIEILLSWPHCEAVVNSNMVASIALETLRKEMQASDRLEVLGVDDEAAKALNSYLSKIFESTPHAVNWPTVHASKILPRQHIHGPIQYKMQLPSDCNLVSNSIL</sequence>
<dbReference type="RefSeq" id="XP_070895984.1">
    <property type="nucleotide sequence ID" value="XM_071036646.1"/>
</dbReference>
<organism evidence="8 9">
    <name type="scientific">Aspergillus pseudodeflectus</name>
    <dbReference type="NCBI Taxonomy" id="176178"/>
    <lineage>
        <taxon>Eukaryota</taxon>
        <taxon>Fungi</taxon>
        <taxon>Dikarya</taxon>
        <taxon>Ascomycota</taxon>
        <taxon>Pezizomycotina</taxon>
        <taxon>Eurotiomycetes</taxon>
        <taxon>Eurotiomycetidae</taxon>
        <taxon>Eurotiales</taxon>
        <taxon>Aspergillaceae</taxon>
        <taxon>Aspergillus</taxon>
        <taxon>Aspergillus subgen. Nidulantes</taxon>
    </lineage>
</organism>
<reference evidence="8 9" key="1">
    <citation type="submission" date="2024-07" db="EMBL/GenBank/DDBJ databases">
        <title>Section-level genome sequencing and comparative genomics of Aspergillus sections Usti and Cavernicolus.</title>
        <authorList>
            <consortium name="Lawrence Berkeley National Laboratory"/>
            <person name="Nybo J.L."/>
            <person name="Vesth T.C."/>
            <person name="Theobald S."/>
            <person name="Frisvad J.C."/>
            <person name="Larsen T.O."/>
            <person name="Kjaerboelling I."/>
            <person name="Rothschild-Mancinelli K."/>
            <person name="Lyhne E.K."/>
            <person name="Kogle M.E."/>
            <person name="Barry K."/>
            <person name="Clum A."/>
            <person name="Na H."/>
            <person name="Ledsgaard L."/>
            <person name="Lin J."/>
            <person name="Lipzen A."/>
            <person name="Kuo A."/>
            <person name="Riley R."/>
            <person name="Mondo S."/>
            <person name="LaButti K."/>
            <person name="Haridas S."/>
            <person name="Pangalinan J."/>
            <person name="Salamov A.A."/>
            <person name="Simmons B.A."/>
            <person name="Magnuson J.K."/>
            <person name="Chen J."/>
            <person name="Drula E."/>
            <person name="Henrissat B."/>
            <person name="Wiebenga A."/>
            <person name="Lubbers R.J."/>
            <person name="Gomes A.C."/>
            <person name="Macurrencykelacurrency M.R."/>
            <person name="Stajich J."/>
            <person name="Grigoriev I.V."/>
            <person name="Mortensen U.H."/>
            <person name="De vries R.P."/>
            <person name="Baker S.E."/>
            <person name="Andersen M.R."/>
        </authorList>
    </citation>
    <scope>NUCLEOTIDE SEQUENCE [LARGE SCALE GENOMIC DNA]</scope>
    <source>
        <strain evidence="8 9">CBS 756.74</strain>
    </source>
</reference>
<evidence type="ECO:0000259" key="7">
    <source>
        <dbReference type="PROSITE" id="PS50048"/>
    </source>
</evidence>
<keyword evidence="3" id="KW-0805">Transcription regulation</keyword>
<keyword evidence="9" id="KW-1185">Reference proteome</keyword>
<evidence type="ECO:0000313" key="8">
    <source>
        <dbReference type="EMBL" id="KAL2844202.1"/>
    </source>
</evidence>
<comment type="caution">
    <text evidence="8">The sequence shown here is derived from an EMBL/GenBank/DDBJ whole genome shotgun (WGS) entry which is preliminary data.</text>
</comment>
<dbReference type="PANTHER" id="PTHR36206:SF16">
    <property type="entry name" value="TRANSCRIPTION FACTOR DOMAIN-CONTAINING PROTEIN-RELATED"/>
    <property type="match status" value="1"/>
</dbReference>
<dbReference type="Proteomes" id="UP001610444">
    <property type="component" value="Unassembled WGS sequence"/>
</dbReference>
<accession>A0ABR4JWM3</accession>
<dbReference type="InterPro" id="IPR001138">
    <property type="entry name" value="Zn2Cys6_DnaBD"/>
</dbReference>
<evidence type="ECO:0000256" key="5">
    <source>
        <dbReference type="ARBA" id="ARBA00023163"/>
    </source>
</evidence>
<evidence type="ECO:0000256" key="3">
    <source>
        <dbReference type="ARBA" id="ARBA00023015"/>
    </source>
</evidence>